<evidence type="ECO:0000256" key="16">
    <source>
        <dbReference type="SAM" id="MobiDB-lite"/>
    </source>
</evidence>
<feature type="compositionally biased region" description="Low complexity" evidence="16">
    <location>
        <begin position="237"/>
        <end position="249"/>
    </location>
</feature>
<evidence type="ECO:0000256" key="8">
    <source>
        <dbReference type="ARBA" id="ARBA00022723"/>
    </source>
</evidence>
<dbReference type="AlphaFoldDB" id="A0A9P8XVW4"/>
<dbReference type="Proteomes" id="UP000756346">
    <property type="component" value="Unassembled WGS sequence"/>
</dbReference>
<feature type="region of interest" description="Disordered" evidence="16">
    <location>
        <begin position="237"/>
        <end position="260"/>
    </location>
</feature>
<dbReference type="PROSITE" id="PS52012">
    <property type="entry name" value="CFEM"/>
    <property type="match status" value="1"/>
</dbReference>
<feature type="compositionally biased region" description="Polar residues" evidence="16">
    <location>
        <begin position="107"/>
        <end position="124"/>
    </location>
</feature>
<proteinExistence type="inferred from homology"/>
<evidence type="ECO:0000256" key="13">
    <source>
        <dbReference type="ARBA" id="ARBA00023180"/>
    </source>
</evidence>
<feature type="chain" id="PRO_5040132324" description="CFEM domain-containing protein" evidence="17">
    <location>
        <begin position="20"/>
        <end position="326"/>
    </location>
</feature>
<evidence type="ECO:0000256" key="14">
    <source>
        <dbReference type="ARBA" id="ARBA00023288"/>
    </source>
</evidence>
<evidence type="ECO:0000256" key="2">
    <source>
        <dbReference type="ARBA" id="ARBA00004613"/>
    </source>
</evidence>
<dbReference type="GO" id="GO:0046872">
    <property type="term" value="F:metal ion binding"/>
    <property type="evidence" value="ECO:0007669"/>
    <property type="project" value="UniProtKB-KW"/>
</dbReference>
<evidence type="ECO:0000256" key="12">
    <source>
        <dbReference type="ARBA" id="ARBA00023157"/>
    </source>
</evidence>
<evidence type="ECO:0000313" key="19">
    <source>
        <dbReference type="EMBL" id="KAH7021138.1"/>
    </source>
</evidence>
<feature type="compositionally biased region" description="Low complexity" evidence="16">
    <location>
        <begin position="286"/>
        <end position="300"/>
    </location>
</feature>
<comment type="caution">
    <text evidence="19">The sequence shown here is derived from an EMBL/GenBank/DDBJ whole genome shotgun (WGS) entry which is preliminary data.</text>
</comment>
<dbReference type="EMBL" id="JAGTJQ010000010">
    <property type="protein sequence ID" value="KAH7021138.1"/>
    <property type="molecule type" value="Genomic_DNA"/>
</dbReference>
<keyword evidence="12 15" id="KW-1015">Disulfide bond</keyword>
<comment type="similarity">
    <text evidence="3">Belongs to the RBT5 family.</text>
</comment>
<feature type="domain" description="CFEM" evidence="18">
    <location>
        <begin position="1"/>
        <end position="112"/>
    </location>
</feature>
<keyword evidence="14" id="KW-0449">Lipoprotein</keyword>
<evidence type="ECO:0000313" key="20">
    <source>
        <dbReference type="Proteomes" id="UP000756346"/>
    </source>
</evidence>
<dbReference type="GO" id="GO:0098552">
    <property type="term" value="C:side of membrane"/>
    <property type="evidence" value="ECO:0007669"/>
    <property type="project" value="UniProtKB-KW"/>
</dbReference>
<evidence type="ECO:0000256" key="11">
    <source>
        <dbReference type="ARBA" id="ARBA00023136"/>
    </source>
</evidence>
<evidence type="ECO:0000256" key="7">
    <source>
        <dbReference type="ARBA" id="ARBA00022622"/>
    </source>
</evidence>
<dbReference type="Pfam" id="PF05730">
    <property type="entry name" value="CFEM"/>
    <property type="match status" value="1"/>
</dbReference>
<dbReference type="SMART" id="SM00747">
    <property type="entry name" value="CFEM"/>
    <property type="match status" value="1"/>
</dbReference>
<dbReference type="PANTHER" id="PTHR37928:SF1">
    <property type="entry name" value="CFEM DOMAIN PROTEIN (AFU_ORTHOLOGUE AFUA_6G14090)"/>
    <property type="match status" value="1"/>
</dbReference>
<evidence type="ECO:0000256" key="17">
    <source>
        <dbReference type="SAM" id="SignalP"/>
    </source>
</evidence>
<evidence type="ECO:0000256" key="10">
    <source>
        <dbReference type="ARBA" id="ARBA00023004"/>
    </source>
</evidence>
<reference evidence="19" key="1">
    <citation type="journal article" date="2021" name="Nat. Commun.">
        <title>Genetic determinants of endophytism in the Arabidopsis root mycobiome.</title>
        <authorList>
            <person name="Mesny F."/>
            <person name="Miyauchi S."/>
            <person name="Thiergart T."/>
            <person name="Pickel B."/>
            <person name="Atanasova L."/>
            <person name="Karlsson M."/>
            <person name="Huettel B."/>
            <person name="Barry K.W."/>
            <person name="Haridas S."/>
            <person name="Chen C."/>
            <person name="Bauer D."/>
            <person name="Andreopoulos W."/>
            <person name="Pangilinan J."/>
            <person name="LaButti K."/>
            <person name="Riley R."/>
            <person name="Lipzen A."/>
            <person name="Clum A."/>
            <person name="Drula E."/>
            <person name="Henrissat B."/>
            <person name="Kohler A."/>
            <person name="Grigoriev I.V."/>
            <person name="Martin F.M."/>
            <person name="Hacquard S."/>
        </authorList>
    </citation>
    <scope>NUCLEOTIDE SEQUENCE</scope>
    <source>
        <strain evidence="19">MPI-CAGE-CH-0230</strain>
    </source>
</reference>
<evidence type="ECO:0000256" key="5">
    <source>
        <dbReference type="ARBA" id="ARBA00022525"/>
    </source>
</evidence>
<evidence type="ECO:0000256" key="9">
    <source>
        <dbReference type="ARBA" id="ARBA00022729"/>
    </source>
</evidence>
<dbReference type="GeneID" id="70181348"/>
<dbReference type="InterPro" id="IPR051735">
    <property type="entry name" value="CFEM_domain"/>
</dbReference>
<comment type="caution">
    <text evidence="15">Lacks conserved residue(s) required for the propagation of feature annotation.</text>
</comment>
<sequence>MRSSAVLLGAAAGLVAAQAGFPEGFPACGSTCIGNMLGLAGSLGCEATNAQCLCNNQDFAYGIRDCSRQACGDEQVANQVIAYGVQYCANAGVAVIVPGAPGPSGTGPVSTTLEATSPPTNTQGAVGISSTGSGEGVGSSASGPGASSASGGAGSASTPSGTGAVPISTAAVLVTSTNSDGSVVTSTIGSTTIYSEASGGGLGGLVPISTATIVSTGTDSAGSTFVTSATSTIFSSSAGAGSGSQSAPGSGSGSGSASGSVSTIVTSVSTNVPITTTNSQGSPVSTNVPSTVATTRTTTGSPGLAVKQTAAPVGLLAAAGVAVLML</sequence>
<keyword evidence="10" id="KW-0408">Iron</keyword>
<comment type="subcellular location">
    <subcellularLocation>
        <location evidence="1">Cell membrane</location>
        <topology evidence="1">Lipid-anchor</topology>
        <topology evidence="1">GPI-anchor</topology>
    </subcellularLocation>
    <subcellularLocation>
        <location evidence="2">Secreted</location>
    </subcellularLocation>
</comment>
<dbReference type="InterPro" id="IPR008427">
    <property type="entry name" value="Extracellular_membr_CFEM_dom"/>
</dbReference>
<keyword evidence="9 17" id="KW-0732">Signal</keyword>
<feature type="region of interest" description="Disordered" evidence="16">
    <location>
        <begin position="104"/>
        <end position="161"/>
    </location>
</feature>
<keyword evidence="11" id="KW-0472">Membrane</keyword>
<dbReference type="PANTHER" id="PTHR37928">
    <property type="entry name" value="CFEM DOMAIN PROTEIN (AFU_ORTHOLOGUE AFUA_6G14090)"/>
    <property type="match status" value="1"/>
</dbReference>
<evidence type="ECO:0000256" key="6">
    <source>
        <dbReference type="ARBA" id="ARBA00022617"/>
    </source>
</evidence>
<gene>
    <name evidence="19" type="ORF">B0I36DRAFT_29356</name>
</gene>
<keyword evidence="20" id="KW-1185">Reference proteome</keyword>
<keyword evidence="7" id="KW-0336">GPI-anchor</keyword>
<accession>A0A9P8XVW4</accession>
<dbReference type="RefSeq" id="XP_046007339.1">
    <property type="nucleotide sequence ID" value="XM_046151802.1"/>
</dbReference>
<organism evidence="19 20">
    <name type="scientific">Microdochium trichocladiopsis</name>
    <dbReference type="NCBI Taxonomy" id="1682393"/>
    <lineage>
        <taxon>Eukaryota</taxon>
        <taxon>Fungi</taxon>
        <taxon>Dikarya</taxon>
        <taxon>Ascomycota</taxon>
        <taxon>Pezizomycotina</taxon>
        <taxon>Sordariomycetes</taxon>
        <taxon>Xylariomycetidae</taxon>
        <taxon>Xylariales</taxon>
        <taxon>Microdochiaceae</taxon>
        <taxon>Microdochium</taxon>
    </lineage>
</organism>
<keyword evidence="13" id="KW-0325">Glycoprotein</keyword>
<dbReference type="GO" id="GO:0005886">
    <property type="term" value="C:plasma membrane"/>
    <property type="evidence" value="ECO:0007669"/>
    <property type="project" value="UniProtKB-SubCell"/>
</dbReference>
<keyword evidence="5" id="KW-0964">Secreted</keyword>
<dbReference type="GO" id="GO:0005576">
    <property type="term" value="C:extracellular region"/>
    <property type="evidence" value="ECO:0007669"/>
    <property type="project" value="UniProtKB-SubCell"/>
</dbReference>
<evidence type="ECO:0000256" key="3">
    <source>
        <dbReference type="ARBA" id="ARBA00010031"/>
    </source>
</evidence>
<dbReference type="OrthoDB" id="2019572at2759"/>
<evidence type="ECO:0000256" key="1">
    <source>
        <dbReference type="ARBA" id="ARBA00004609"/>
    </source>
</evidence>
<feature type="region of interest" description="Disordered" evidence="16">
    <location>
        <begin position="274"/>
        <end position="300"/>
    </location>
</feature>
<protein>
    <recommendedName>
        <fullName evidence="18">CFEM domain-containing protein</fullName>
    </recommendedName>
</protein>
<keyword evidence="4" id="KW-1003">Cell membrane</keyword>
<feature type="disulfide bond" evidence="15">
    <location>
        <begin position="45"/>
        <end position="52"/>
    </location>
</feature>
<evidence type="ECO:0000256" key="4">
    <source>
        <dbReference type="ARBA" id="ARBA00022475"/>
    </source>
</evidence>
<evidence type="ECO:0000256" key="15">
    <source>
        <dbReference type="PROSITE-ProRule" id="PRU01356"/>
    </source>
</evidence>
<feature type="signal peptide" evidence="17">
    <location>
        <begin position="1"/>
        <end position="19"/>
    </location>
</feature>
<keyword evidence="6" id="KW-0349">Heme</keyword>
<name>A0A9P8XVW4_9PEZI</name>
<evidence type="ECO:0000259" key="18">
    <source>
        <dbReference type="PROSITE" id="PS52012"/>
    </source>
</evidence>
<keyword evidence="8" id="KW-0479">Metal-binding</keyword>
<feature type="compositionally biased region" description="Low complexity" evidence="16">
    <location>
        <begin position="126"/>
        <end position="161"/>
    </location>
</feature>